<comment type="caution">
    <text evidence="1">The sequence shown here is derived from an EMBL/GenBank/DDBJ whole genome shotgun (WGS) entry which is preliminary data.</text>
</comment>
<gene>
    <name evidence="1" type="ORF">L2E82_11246</name>
</gene>
<evidence type="ECO:0000313" key="1">
    <source>
        <dbReference type="EMBL" id="KAI3781237.1"/>
    </source>
</evidence>
<reference evidence="1 2" key="2">
    <citation type="journal article" date="2022" name="Mol. Ecol. Resour.">
        <title>The genomes of chicory, endive, great burdock and yacon provide insights into Asteraceae paleo-polyploidization history and plant inulin production.</title>
        <authorList>
            <person name="Fan W."/>
            <person name="Wang S."/>
            <person name="Wang H."/>
            <person name="Wang A."/>
            <person name="Jiang F."/>
            <person name="Liu H."/>
            <person name="Zhao H."/>
            <person name="Xu D."/>
            <person name="Zhang Y."/>
        </authorList>
    </citation>
    <scope>NUCLEOTIDE SEQUENCE [LARGE SCALE GENOMIC DNA]</scope>
    <source>
        <strain evidence="2">cv. Punajuju</strain>
        <tissue evidence="1">Leaves</tissue>
    </source>
</reference>
<sequence>MKTSTDDIPTTALDILRQSIFTNTGGEVVSNKQGKRKILGSPTDTAILEFGLSIVGDFENERHLAKIVRVEPFNSTKKQMAVVVELSDGGVRAHCKGASEIVLANCDKVINENGEVVNLDDESLNILKSKIDEFAGKTSVETPIPSSGFTCIRIVGIKDPIRAVINENGEVVNLDDESLNILKSKIGEFAGETSVETPIPYSGFTCIEIVGIKDPVRAAVKESVALCLLHDDLVISSQYSRYNCILSCPTLSFRIKRHRLRVRLLRLPVTTGDYGLQNE</sequence>
<organism evidence="1 2">
    <name type="scientific">Cichorium intybus</name>
    <name type="common">Chicory</name>
    <dbReference type="NCBI Taxonomy" id="13427"/>
    <lineage>
        <taxon>Eukaryota</taxon>
        <taxon>Viridiplantae</taxon>
        <taxon>Streptophyta</taxon>
        <taxon>Embryophyta</taxon>
        <taxon>Tracheophyta</taxon>
        <taxon>Spermatophyta</taxon>
        <taxon>Magnoliopsida</taxon>
        <taxon>eudicotyledons</taxon>
        <taxon>Gunneridae</taxon>
        <taxon>Pentapetalae</taxon>
        <taxon>asterids</taxon>
        <taxon>campanulids</taxon>
        <taxon>Asterales</taxon>
        <taxon>Asteraceae</taxon>
        <taxon>Cichorioideae</taxon>
        <taxon>Cichorieae</taxon>
        <taxon>Cichoriinae</taxon>
        <taxon>Cichorium</taxon>
    </lineage>
</organism>
<reference evidence="2" key="1">
    <citation type="journal article" date="2022" name="Mol. Ecol. Resour.">
        <title>The genomes of chicory, endive, great burdock and yacon provide insights into Asteraceae palaeo-polyploidization history and plant inulin production.</title>
        <authorList>
            <person name="Fan W."/>
            <person name="Wang S."/>
            <person name="Wang H."/>
            <person name="Wang A."/>
            <person name="Jiang F."/>
            <person name="Liu H."/>
            <person name="Zhao H."/>
            <person name="Xu D."/>
            <person name="Zhang Y."/>
        </authorList>
    </citation>
    <scope>NUCLEOTIDE SEQUENCE [LARGE SCALE GENOMIC DNA]</scope>
    <source>
        <strain evidence="2">cv. Punajuju</strain>
    </source>
</reference>
<evidence type="ECO:0000313" key="2">
    <source>
        <dbReference type="Proteomes" id="UP001055811"/>
    </source>
</evidence>
<dbReference type="Proteomes" id="UP001055811">
    <property type="component" value="Linkage Group LG02"/>
</dbReference>
<keyword evidence="2" id="KW-1185">Reference proteome</keyword>
<dbReference type="EMBL" id="CM042010">
    <property type="protein sequence ID" value="KAI3781237.1"/>
    <property type="molecule type" value="Genomic_DNA"/>
</dbReference>
<accession>A0ACB9GCP3</accession>
<protein>
    <submittedName>
        <fullName evidence="1">Uncharacterized protein</fullName>
    </submittedName>
</protein>
<proteinExistence type="predicted"/>
<name>A0ACB9GCP3_CICIN</name>